<evidence type="ECO:0000313" key="2">
    <source>
        <dbReference type="Proteomes" id="UP001163739"/>
    </source>
</evidence>
<proteinExistence type="predicted"/>
<sequence length="419" mass="47086">MSQEPFFSHLDSSTMADFISIAKRAVVYAGPGIHMMAVQAMIIVAEQLGNEMVTVNLDVDERVIRMGYGDFEAIKLLQEKGITVNHTPELRSALLVVDDNGFSFSPTALYLEAESNTPTAFNAIRLTSEQVKEALARLSPVAKVIAIAQSENDVEKQRLEELSLDIISQPVSEDKLASVELSLNQAPPVKFDVARQVRVYESYLQYIEMSLSGVAIQRHRLTIPPSLQKLGEGNKEIEGRLRTTFDLVEKDGPLSSKQLEDALNEIRKNFTPSLGKDHGRVLLKAAKKHFEERVKEFRGKLTKYEVKVKETLQSEIDKSRSAVSDYYLPLVKENPPDELLGGLLSPPSDQDLLCWIKYQLDKVFPNAEDLIKTMKLEIHYKDVTFETLNRGDFLDSVKQAFPNVDWDKAHEEFTAASEG</sequence>
<evidence type="ECO:0000313" key="1">
    <source>
        <dbReference type="EMBL" id="UZE94438.1"/>
    </source>
</evidence>
<gene>
    <name evidence="1" type="ORF">NKI27_10065</name>
</gene>
<organism evidence="1 2">
    <name type="scientific">Alkalimarinus alittae</name>
    <dbReference type="NCBI Taxonomy" id="2961619"/>
    <lineage>
        <taxon>Bacteria</taxon>
        <taxon>Pseudomonadati</taxon>
        <taxon>Pseudomonadota</taxon>
        <taxon>Gammaproteobacteria</taxon>
        <taxon>Alteromonadales</taxon>
        <taxon>Alteromonadaceae</taxon>
        <taxon>Alkalimarinus</taxon>
    </lineage>
</organism>
<protein>
    <submittedName>
        <fullName evidence="1">Uncharacterized protein</fullName>
    </submittedName>
</protein>
<dbReference type="RefSeq" id="WP_265045931.1">
    <property type="nucleotide sequence ID" value="NZ_CP100390.1"/>
</dbReference>
<keyword evidence="2" id="KW-1185">Reference proteome</keyword>
<dbReference type="EMBL" id="CP100390">
    <property type="protein sequence ID" value="UZE94438.1"/>
    <property type="molecule type" value="Genomic_DNA"/>
</dbReference>
<reference evidence="1" key="1">
    <citation type="submission" date="2022-06" db="EMBL/GenBank/DDBJ databases">
        <title>Alkalimarinus sp. nov., isolated from gut of a Alitta virens.</title>
        <authorList>
            <person name="Yang A.I."/>
            <person name="Shin N.-R."/>
        </authorList>
    </citation>
    <scope>NUCLEOTIDE SEQUENCE</scope>
    <source>
        <strain evidence="1">A2M4</strain>
    </source>
</reference>
<accession>A0ABY6MX88</accession>
<name>A0ABY6MX88_9ALTE</name>
<dbReference type="Proteomes" id="UP001163739">
    <property type="component" value="Chromosome"/>
</dbReference>